<sequence>MQNTPPTSESQRKQDISEKLLLSYRKLILESLPLTIERAIKDAEVKLMLSVNESMDGMLRSDFSMSLQMLETRSHWLSDKVSKDVVAALANISGQPDANDVSNHKNIGKKLSVVEKGDFEDWLAMNSAIRLIQEDLGYELNRLCFVFETISNSSVSVTDCPVGPARIISAFQQGCSLMEIPSSSYPIIYKVLGNVLKAELKDMYGVLLSAAARYGISGTSQTDTNSSGSTSRDSLNRHTRAGSSSHQQQNTAQQDLNQATHSESNLTDNAPLLTDEELFGSSLNTAGEADFGSAEQGRVANPRAQGDTYSTLQALINLKASVSGGGAVTLPIDSSRVANPETKTSYYLPDDIVEAVNQLQSIQLEELSAESTNDQSAAVEDGSTNEKSNNVIDLPLKDIVKKRLSENGKVGAQIGAKDNELIDITDRLFDTLLEQVGVSNVLKKWLKRLKLSVLKVVLLDDSFFSDHNHPARQVINQLARLAGTKRTPNRSVERSLEYFTGRIINEYTGDLALFEELLIEINHLVSRQEEAFKRNAERVARAYEGQQRLIEAREKVVAHIDQRIRGKKIPKVVLSLLDEGGWRQLMLVTLLREGADSDRFKETLSVLDQLLAWLGEAPEGSSSVADGLEKDLEAPTFLTMIDRELRATGQTTHSRIIAKLKEYLVEGKKARLYPAEPYTWVVETDQEYSAAASPVEQGDESISGNSRWHKRARMMVIGDWVEIIDDDNVAQRMRLAWSGSKSFRFVFVDSQGMKDIDISLDELAERMNNGKATLLDKEEVPVIDQGLHQMVQSVYEDLSTQASCDPLTGLLNRQSFERNLDRIVADAIANQTPYVVCFLDIDQFKVVNNSYGHIAGDQLLKHVAAVVRKSAGTTVTCGRVGGNEFGIIFDRCAIKEGKVLCDNIRENVAESRFLWQDNSLAVTVSAGLTEVDPACDNIDTVMKKASVACNLSKEHGRNRITVYTPQDRDQVHHDEMMTWIQRIDHSLEELLMLRCQEIRPVAKALGKPSHYEILLGVYDEDKNLLPPVALIEAAEHFGRMSKIDKWVIHNTLRWMENNAAVVEMVDGFSINLSGTSINEEHFLDFVLGELSATSVPRHKICFEITETAAITNLSDATDFIKVLRKTGCKFSLDDFGTGLSSYAYIQRLPVDYIKIDGVFIRNIVNNQKDQALVKSINELAHFMGMETIAEFVENEEILSVLKLIGVDHAQGYGVSRPVALEEAFVIPTA</sequence>
<dbReference type="SUPFAM" id="SSF55073">
    <property type="entry name" value="Nucleotide cyclase"/>
    <property type="match status" value="1"/>
</dbReference>
<dbReference type="InterPro" id="IPR035919">
    <property type="entry name" value="EAL_sf"/>
</dbReference>
<organism evidence="4 5">
    <name type="scientific">Alkalimarinus sediminis</name>
    <dbReference type="NCBI Taxonomy" id="1632866"/>
    <lineage>
        <taxon>Bacteria</taxon>
        <taxon>Pseudomonadati</taxon>
        <taxon>Pseudomonadota</taxon>
        <taxon>Gammaproteobacteria</taxon>
        <taxon>Alteromonadales</taxon>
        <taxon>Alteromonadaceae</taxon>
        <taxon>Alkalimarinus</taxon>
    </lineage>
</organism>
<evidence type="ECO:0000313" key="4">
    <source>
        <dbReference type="EMBL" id="UZW75732.1"/>
    </source>
</evidence>
<dbReference type="InterPro" id="IPR001633">
    <property type="entry name" value="EAL_dom"/>
</dbReference>
<proteinExistence type="predicted"/>
<feature type="compositionally biased region" description="Low complexity" evidence="1">
    <location>
        <begin position="247"/>
        <end position="260"/>
    </location>
</feature>
<feature type="compositionally biased region" description="Polar residues" evidence="1">
    <location>
        <begin position="218"/>
        <end position="233"/>
    </location>
</feature>
<dbReference type="SUPFAM" id="SSF141868">
    <property type="entry name" value="EAL domain-like"/>
    <property type="match status" value="1"/>
</dbReference>
<gene>
    <name evidence="4" type="ORF">NNL22_03850</name>
</gene>
<dbReference type="CDD" id="cd01949">
    <property type="entry name" value="GGDEF"/>
    <property type="match status" value="1"/>
</dbReference>
<dbReference type="PANTHER" id="PTHR33121:SF23">
    <property type="entry name" value="CYCLIC DI-GMP PHOSPHODIESTERASE PDEB"/>
    <property type="match status" value="1"/>
</dbReference>
<feature type="domain" description="EAL" evidence="2">
    <location>
        <begin position="973"/>
        <end position="1229"/>
    </location>
</feature>
<feature type="domain" description="GGDEF" evidence="3">
    <location>
        <begin position="832"/>
        <end position="965"/>
    </location>
</feature>
<accession>A0A9E8HLV3</accession>
<dbReference type="RefSeq" id="WP_251810445.1">
    <property type="nucleotide sequence ID" value="NZ_CP101527.1"/>
</dbReference>
<dbReference type="EMBL" id="CP101527">
    <property type="protein sequence ID" value="UZW75732.1"/>
    <property type="molecule type" value="Genomic_DNA"/>
</dbReference>
<dbReference type="AlphaFoldDB" id="A0A9E8HLV3"/>
<dbReference type="InterPro" id="IPR000160">
    <property type="entry name" value="GGDEF_dom"/>
</dbReference>
<feature type="region of interest" description="Disordered" evidence="1">
    <location>
        <begin position="218"/>
        <end position="267"/>
    </location>
</feature>
<dbReference type="NCBIfam" id="TIGR00254">
    <property type="entry name" value="GGDEF"/>
    <property type="match status" value="1"/>
</dbReference>
<dbReference type="InterPro" id="IPR043128">
    <property type="entry name" value="Rev_trsase/Diguanyl_cyclase"/>
</dbReference>
<dbReference type="InterPro" id="IPR012434">
    <property type="entry name" value="DUF1631"/>
</dbReference>
<dbReference type="InterPro" id="IPR050706">
    <property type="entry name" value="Cyclic-di-GMP_PDE-like"/>
</dbReference>
<protein>
    <submittedName>
        <fullName evidence="4">DUF1631 family protein</fullName>
    </submittedName>
</protein>
<dbReference type="Pfam" id="PF07793">
    <property type="entry name" value="DUF1631"/>
    <property type="match status" value="1"/>
</dbReference>
<evidence type="ECO:0000256" key="1">
    <source>
        <dbReference type="SAM" id="MobiDB-lite"/>
    </source>
</evidence>
<evidence type="ECO:0000313" key="5">
    <source>
        <dbReference type="Proteomes" id="UP001164472"/>
    </source>
</evidence>
<dbReference type="Pfam" id="PF00990">
    <property type="entry name" value="GGDEF"/>
    <property type="match status" value="1"/>
</dbReference>
<dbReference type="Gene3D" id="3.20.20.450">
    <property type="entry name" value="EAL domain"/>
    <property type="match status" value="1"/>
</dbReference>
<dbReference type="PANTHER" id="PTHR33121">
    <property type="entry name" value="CYCLIC DI-GMP PHOSPHODIESTERASE PDEF"/>
    <property type="match status" value="1"/>
</dbReference>
<dbReference type="Pfam" id="PF00563">
    <property type="entry name" value="EAL"/>
    <property type="match status" value="1"/>
</dbReference>
<dbReference type="PROSITE" id="PS50883">
    <property type="entry name" value="EAL"/>
    <property type="match status" value="1"/>
</dbReference>
<dbReference type="Proteomes" id="UP001164472">
    <property type="component" value="Chromosome"/>
</dbReference>
<keyword evidence="5" id="KW-1185">Reference proteome</keyword>
<dbReference type="Gene3D" id="3.30.70.270">
    <property type="match status" value="1"/>
</dbReference>
<evidence type="ECO:0000259" key="3">
    <source>
        <dbReference type="PROSITE" id="PS50887"/>
    </source>
</evidence>
<dbReference type="CDD" id="cd01948">
    <property type="entry name" value="EAL"/>
    <property type="match status" value="1"/>
</dbReference>
<dbReference type="PROSITE" id="PS50887">
    <property type="entry name" value="GGDEF"/>
    <property type="match status" value="1"/>
</dbReference>
<dbReference type="InterPro" id="IPR029787">
    <property type="entry name" value="Nucleotide_cyclase"/>
</dbReference>
<reference evidence="4" key="1">
    <citation type="submission" date="2022-07" db="EMBL/GenBank/DDBJ databases">
        <title>Alkalimarinus sp. nov., isolated from gut of a Alitta virens.</title>
        <authorList>
            <person name="Yang A.I."/>
            <person name="Shin N.-R."/>
        </authorList>
    </citation>
    <scope>NUCLEOTIDE SEQUENCE</scope>
    <source>
        <strain evidence="4">FA028</strain>
    </source>
</reference>
<name>A0A9E8HLV3_9ALTE</name>
<dbReference type="GO" id="GO:0071111">
    <property type="term" value="F:cyclic-guanylate-specific phosphodiesterase activity"/>
    <property type="evidence" value="ECO:0007669"/>
    <property type="project" value="InterPro"/>
</dbReference>
<evidence type="ECO:0000259" key="2">
    <source>
        <dbReference type="PROSITE" id="PS50883"/>
    </source>
</evidence>
<feature type="region of interest" description="Disordered" evidence="1">
    <location>
        <begin position="370"/>
        <end position="389"/>
    </location>
</feature>
<dbReference type="SMART" id="SM00052">
    <property type="entry name" value="EAL"/>
    <property type="match status" value="1"/>
</dbReference>
<dbReference type="KEGG" id="asem:NNL22_03850"/>
<dbReference type="SMART" id="SM00267">
    <property type="entry name" value="GGDEF"/>
    <property type="match status" value="1"/>
</dbReference>